<dbReference type="RefSeq" id="WP_095414768.1">
    <property type="nucleotide sequence ID" value="NZ_CP018477.1"/>
</dbReference>
<dbReference type="OrthoDB" id="86160at2"/>
<name>A0A286RES9_9BACT</name>
<dbReference type="Proteomes" id="UP000215086">
    <property type="component" value="Chromosome"/>
</dbReference>
<evidence type="ECO:0000256" key="1">
    <source>
        <dbReference type="ARBA" id="ARBA00005568"/>
    </source>
</evidence>
<dbReference type="Gene3D" id="3.20.20.60">
    <property type="entry name" value="Phosphoenolpyruvate-binding domains"/>
    <property type="match status" value="1"/>
</dbReference>
<reference evidence="5 6" key="1">
    <citation type="journal article" name="Front. Microbiol.">
        <title>Sugar Metabolism of the First Thermophilic Planctomycete Thermogutta terrifontis: Comparative Genomic and Transcriptomic Approaches.</title>
        <authorList>
            <person name="Elcheninov A.G."/>
            <person name="Menzel P."/>
            <person name="Gudbergsdottir S.R."/>
            <person name="Slesarev A.I."/>
            <person name="Kadnikov V.V."/>
            <person name="Krogh A."/>
            <person name="Bonch-Osmolovskaya E.A."/>
            <person name="Peng X."/>
            <person name="Kublanov I.V."/>
        </authorList>
    </citation>
    <scope>NUCLEOTIDE SEQUENCE [LARGE SCALE GENOMIC DNA]</scope>
    <source>
        <strain evidence="5 6">R1</strain>
    </source>
</reference>
<dbReference type="InterPro" id="IPR015813">
    <property type="entry name" value="Pyrv/PenolPyrv_kinase-like_dom"/>
</dbReference>
<evidence type="ECO:0000313" key="5">
    <source>
        <dbReference type="EMBL" id="ASV74452.1"/>
    </source>
</evidence>
<organism evidence="5 6">
    <name type="scientific">Thermogutta terrifontis</name>
    <dbReference type="NCBI Taxonomy" id="1331910"/>
    <lineage>
        <taxon>Bacteria</taxon>
        <taxon>Pseudomonadati</taxon>
        <taxon>Planctomycetota</taxon>
        <taxon>Planctomycetia</taxon>
        <taxon>Pirellulales</taxon>
        <taxon>Thermoguttaceae</taxon>
        <taxon>Thermogutta</taxon>
    </lineage>
</organism>
<dbReference type="InterPro" id="IPR040442">
    <property type="entry name" value="Pyrv_kinase-like_dom_sf"/>
</dbReference>
<dbReference type="GO" id="GO:0016832">
    <property type="term" value="F:aldehyde-lyase activity"/>
    <property type="evidence" value="ECO:0007669"/>
    <property type="project" value="TreeGrafter"/>
</dbReference>
<comment type="similarity">
    <text evidence="1">Belongs to the HpcH/HpaI aldolase family.</text>
</comment>
<dbReference type="AlphaFoldDB" id="A0A286RES9"/>
<evidence type="ECO:0000256" key="3">
    <source>
        <dbReference type="ARBA" id="ARBA00023239"/>
    </source>
</evidence>
<dbReference type="EMBL" id="CP018477">
    <property type="protein sequence ID" value="ASV74452.1"/>
    <property type="molecule type" value="Genomic_DNA"/>
</dbReference>
<evidence type="ECO:0000256" key="2">
    <source>
        <dbReference type="ARBA" id="ARBA00022723"/>
    </source>
</evidence>
<keyword evidence="2" id="KW-0479">Metal-binding</keyword>
<evidence type="ECO:0000313" key="6">
    <source>
        <dbReference type="Proteomes" id="UP000215086"/>
    </source>
</evidence>
<sequence length="260" mass="28546">MRTNAVKRKILQGQVAWGTWITSANYHVTRALLPLGFDWLTIDMEHAAVDWSDVARLVGAIADNNVVPFIRIPEGTPFYLKRALDTGAFGIIVPMVETPEEAQRIVRGTRFPPDGDRSAGGTLHFLHWAATLEEYLAQANQEIMLVLQIESPRGVQNSPAIASVIGCDALLVGPLDLETRLRAESPGSEITRAFAEHVQQVIIAGQRFGRVTGIHARSPEEAQFWARQGMRLIAVGTDITMLTERAREYIAALSNSLPAG</sequence>
<dbReference type="PANTHER" id="PTHR30502:SF0">
    <property type="entry name" value="PHOSPHOENOLPYRUVATE CARBOXYLASE FAMILY PROTEIN"/>
    <property type="match status" value="1"/>
</dbReference>
<dbReference type="KEGG" id="ttf:THTE_1850"/>
<dbReference type="SUPFAM" id="SSF51621">
    <property type="entry name" value="Phosphoenolpyruvate/pyruvate domain"/>
    <property type="match status" value="1"/>
</dbReference>
<gene>
    <name evidence="5" type="ORF">THTE_1850</name>
</gene>
<dbReference type="Pfam" id="PF03328">
    <property type="entry name" value="HpcH_HpaI"/>
    <property type="match status" value="1"/>
</dbReference>
<keyword evidence="3" id="KW-0456">Lyase</keyword>
<evidence type="ECO:0000259" key="4">
    <source>
        <dbReference type="Pfam" id="PF03328"/>
    </source>
</evidence>
<dbReference type="GO" id="GO:0005737">
    <property type="term" value="C:cytoplasm"/>
    <property type="evidence" value="ECO:0007669"/>
    <property type="project" value="TreeGrafter"/>
</dbReference>
<dbReference type="GO" id="GO:0046872">
    <property type="term" value="F:metal ion binding"/>
    <property type="evidence" value="ECO:0007669"/>
    <property type="project" value="UniProtKB-KW"/>
</dbReference>
<dbReference type="PANTHER" id="PTHR30502">
    <property type="entry name" value="2-KETO-3-DEOXY-L-RHAMNONATE ALDOLASE"/>
    <property type="match status" value="1"/>
</dbReference>
<accession>A0A286RES9</accession>
<protein>
    <submittedName>
        <fullName evidence="5">2,4-dihydroxyhept-2-ene-1,7-dioic acid aldolase</fullName>
    </submittedName>
</protein>
<keyword evidence="6" id="KW-1185">Reference proteome</keyword>
<dbReference type="InterPro" id="IPR050251">
    <property type="entry name" value="HpcH-HpaI_aldolase"/>
</dbReference>
<dbReference type="InterPro" id="IPR005000">
    <property type="entry name" value="Aldolase/citrate-lyase_domain"/>
</dbReference>
<proteinExistence type="inferred from homology"/>
<feature type="domain" description="HpcH/HpaI aldolase/citrate lyase" evidence="4">
    <location>
        <begin position="18"/>
        <end position="242"/>
    </location>
</feature>